<dbReference type="AlphaFoldDB" id="I1XKJ4"/>
<name>I1XKJ4_METNJ</name>
<dbReference type="KEGG" id="mej:Q7A_2099"/>
<dbReference type="PATRIC" id="fig|754476.3.peg.2076"/>
<sequence>MIHRWQRVLVFVLFSLLTGCFGFGGGDKEADDMQPRFYIVDVDRGNVAAQFAQNRVLRIKPIRIAPHYRTENIVFRIGDNEYQPQAGHLLLTDPQVMFTSQLQRWLSKSGLFSDVITDDSQPADLVLEAAVTKLYGDERAEYPPQAVLEMQFFMSPGDADRSKMLFQTGFRVDASIDETTPQTVVTGWQNALEEILATLEQDLSDYFDKAGTP</sequence>
<reference evidence="1 2" key="2">
    <citation type="journal article" date="2013" name="Int. J. Syst. Evol. Microbiol.">
        <title>Methylophaga nitratireducenticrescens sp. nov. and Methylophaga frappieri sp. nov., isolated from the biofilm of the methanol-fed denitrification system treating the seawater at the Montreal Biodome.</title>
        <authorList>
            <person name="Villeneuve C."/>
            <person name="Martineau C."/>
            <person name="Mauffrey F."/>
            <person name="Villemur R."/>
        </authorList>
    </citation>
    <scope>NUCLEOTIDE SEQUENCE [LARGE SCALE GENOMIC DNA]</scope>
    <source>
        <strain evidence="1 2">JAM1</strain>
    </source>
</reference>
<dbReference type="Proteomes" id="UP000009144">
    <property type="component" value="Chromosome"/>
</dbReference>
<gene>
    <name evidence="1" type="ordered locus">Q7A_2099</name>
</gene>
<protein>
    <submittedName>
        <fullName evidence="1">ABC-type uncharacterized transport system, auxiliary component</fullName>
    </submittedName>
</protein>
<dbReference type="HOGENOM" id="CLU_112430_0_0_6"/>
<dbReference type="eggNOG" id="COG3009">
    <property type="taxonomic scope" value="Bacteria"/>
</dbReference>
<evidence type="ECO:0000313" key="2">
    <source>
        <dbReference type="Proteomes" id="UP000009144"/>
    </source>
</evidence>
<dbReference type="STRING" id="754476.Q7A_2099"/>
<dbReference type="InterPro" id="IPR005586">
    <property type="entry name" value="ABC_trans_aux"/>
</dbReference>
<evidence type="ECO:0000313" key="1">
    <source>
        <dbReference type="EMBL" id="AFI84913.1"/>
    </source>
</evidence>
<dbReference type="PROSITE" id="PS51257">
    <property type="entry name" value="PROKAR_LIPOPROTEIN"/>
    <property type="match status" value="1"/>
</dbReference>
<proteinExistence type="predicted"/>
<dbReference type="Gene3D" id="3.40.50.10610">
    <property type="entry name" value="ABC-type transport auxiliary lipoprotein component"/>
    <property type="match status" value="1"/>
</dbReference>
<dbReference type="Pfam" id="PF03886">
    <property type="entry name" value="ABC_trans_aux"/>
    <property type="match status" value="1"/>
</dbReference>
<dbReference type="SUPFAM" id="SSF159594">
    <property type="entry name" value="XCC0632-like"/>
    <property type="match status" value="1"/>
</dbReference>
<organism evidence="1 2">
    <name type="scientific">Methylophaga nitratireducenticrescens</name>
    <dbReference type="NCBI Taxonomy" id="754476"/>
    <lineage>
        <taxon>Bacteria</taxon>
        <taxon>Pseudomonadati</taxon>
        <taxon>Pseudomonadota</taxon>
        <taxon>Gammaproteobacteria</taxon>
        <taxon>Thiotrichales</taxon>
        <taxon>Piscirickettsiaceae</taxon>
        <taxon>Methylophaga</taxon>
    </lineage>
</organism>
<dbReference type="RefSeq" id="WP_014707281.1">
    <property type="nucleotide sequence ID" value="NC_017857.3"/>
</dbReference>
<accession>I1XKJ4</accession>
<dbReference type="EMBL" id="CP003390">
    <property type="protein sequence ID" value="AFI84913.1"/>
    <property type="molecule type" value="Genomic_DNA"/>
</dbReference>
<reference evidence="1 2" key="1">
    <citation type="journal article" date="2012" name="J. Bacteriol.">
        <title>Complete genome sequences of Methylophaga sp. strain JAM1 and Methylophaga sp. strain JAM7.</title>
        <authorList>
            <person name="Villeneuve C."/>
            <person name="Martineau C."/>
            <person name="Mauffrey F."/>
            <person name="Villemur R."/>
        </authorList>
    </citation>
    <scope>NUCLEOTIDE SEQUENCE [LARGE SCALE GENOMIC DNA]</scope>
    <source>
        <strain evidence="1 2">JAM1</strain>
    </source>
</reference>
<keyword evidence="2" id="KW-1185">Reference proteome</keyword>